<name>A0A5M3YYB1_ASPTE</name>
<proteinExistence type="predicted"/>
<dbReference type="VEuPathDB" id="FungiDB:ATEG_02279"/>
<keyword evidence="2" id="KW-1185">Reference proteome</keyword>
<gene>
    <name evidence="1" type="ORF">ATEIFO6365_0002037300</name>
</gene>
<protein>
    <submittedName>
        <fullName evidence="1">Uncharacterized protein</fullName>
    </submittedName>
</protein>
<dbReference type="AlphaFoldDB" id="A0A5M3YYB1"/>
<reference evidence="1 2" key="1">
    <citation type="submission" date="2020-01" db="EMBL/GenBank/DDBJ databases">
        <title>Aspergillus terreus IFO 6365 whole genome shotgun sequence.</title>
        <authorList>
            <person name="Kanamasa S."/>
            <person name="Takahashi H."/>
        </authorList>
    </citation>
    <scope>NUCLEOTIDE SEQUENCE [LARGE SCALE GENOMIC DNA]</scope>
    <source>
        <strain evidence="1 2">IFO 6365</strain>
    </source>
</reference>
<dbReference type="OrthoDB" id="76567at2759"/>
<dbReference type="EMBL" id="BLJY01000002">
    <property type="protein sequence ID" value="GFF13263.1"/>
    <property type="molecule type" value="Genomic_DNA"/>
</dbReference>
<organism evidence="1 2">
    <name type="scientific">Aspergillus terreus</name>
    <dbReference type="NCBI Taxonomy" id="33178"/>
    <lineage>
        <taxon>Eukaryota</taxon>
        <taxon>Fungi</taxon>
        <taxon>Dikarya</taxon>
        <taxon>Ascomycota</taxon>
        <taxon>Pezizomycotina</taxon>
        <taxon>Eurotiomycetes</taxon>
        <taxon>Eurotiomycetidae</taxon>
        <taxon>Eurotiales</taxon>
        <taxon>Aspergillaceae</taxon>
        <taxon>Aspergillus</taxon>
        <taxon>Aspergillus subgen. Circumdati</taxon>
    </lineage>
</organism>
<evidence type="ECO:0000313" key="1">
    <source>
        <dbReference type="EMBL" id="GFF13263.1"/>
    </source>
</evidence>
<dbReference type="Proteomes" id="UP000452235">
    <property type="component" value="Unassembled WGS sequence"/>
</dbReference>
<comment type="caution">
    <text evidence="1">The sequence shown here is derived from an EMBL/GenBank/DDBJ whole genome shotgun (WGS) entry which is preliminary data.</text>
</comment>
<sequence>MSSPNSSSFNELRSTIPLSVQNIYNAIVREISTITAFTEIVYEDVAPVDGDLITRSLAESAVIEQHNARVNFNSVSQTLWWIRNGLMSHPENILLDIGVGTNLWLNGCSQVNAVVLLKWSKISDNRVKGAAEVWRRDPGGGLTVDTKIIFPATNPAPAPGTDLIEFSRQDLFGQHLFPGETPQISSLWT</sequence>
<accession>A0A5M3YYB1</accession>
<evidence type="ECO:0000313" key="2">
    <source>
        <dbReference type="Proteomes" id="UP000452235"/>
    </source>
</evidence>